<keyword evidence="2" id="KW-0472">Membrane</keyword>
<name>A0A919KV07_9ACTN</name>
<protein>
    <submittedName>
        <fullName evidence="3">Uncharacterized protein</fullName>
    </submittedName>
</protein>
<gene>
    <name evidence="3" type="ORF">GCM10018793_10030</name>
</gene>
<dbReference type="RefSeq" id="WP_189929859.1">
    <property type="nucleotide sequence ID" value="NZ_BNCD01000002.1"/>
</dbReference>
<keyword evidence="2" id="KW-0812">Transmembrane</keyword>
<proteinExistence type="predicted"/>
<dbReference type="AlphaFoldDB" id="A0A919KV07"/>
<sequence>MLRGARRATPGCRAQHPPAQHPRPARRHPARPHSRRRQPMADLAYIALTIAFFALMVLVLKGTERR</sequence>
<accession>A0A919KV07</accession>
<feature type="compositionally biased region" description="Basic residues" evidence="1">
    <location>
        <begin position="23"/>
        <end position="38"/>
    </location>
</feature>
<evidence type="ECO:0000313" key="4">
    <source>
        <dbReference type="Proteomes" id="UP000603708"/>
    </source>
</evidence>
<evidence type="ECO:0000256" key="2">
    <source>
        <dbReference type="SAM" id="Phobius"/>
    </source>
</evidence>
<organism evidence="3 4">
    <name type="scientific">Streptomyces sulfonofaciens</name>
    <dbReference type="NCBI Taxonomy" id="68272"/>
    <lineage>
        <taxon>Bacteria</taxon>
        <taxon>Bacillati</taxon>
        <taxon>Actinomycetota</taxon>
        <taxon>Actinomycetes</taxon>
        <taxon>Kitasatosporales</taxon>
        <taxon>Streptomycetaceae</taxon>
        <taxon>Streptomyces</taxon>
    </lineage>
</organism>
<feature type="region of interest" description="Disordered" evidence="1">
    <location>
        <begin position="1"/>
        <end position="38"/>
    </location>
</feature>
<feature type="transmembrane region" description="Helical" evidence="2">
    <location>
        <begin position="43"/>
        <end position="60"/>
    </location>
</feature>
<dbReference type="Proteomes" id="UP000603708">
    <property type="component" value="Unassembled WGS sequence"/>
</dbReference>
<reference evidence="3" key="2">
    <citation type="submission" date="2020-09" db="EMBL/GenBank/DDBJ databases">
        <authorList>
            <person name="Sun Q."/>
            <person name="Ohkuma M."/>
        </authorList>
    </citation>
    <scope>NUCLEOTIDE SEQUENCE</scope>
    <source>
        <strain evidence="3">JCM 5069</strain>
    </source>
</reference>
<evidence type="ECO:0000256" key="1">
    <source>
        <dbReference type="SAM" id="MobiDB-lite"/>
    </source>
</evidence>
<keyword evidence="4" id="KW-1185">Reference proteome</keyword>
<reference evidence="3" key="1">
    <citation type="journal article" date="2014" name="Int. J. Syst. Evol. Microbiol.">
        <title>Complete genome sequence of Corynebacterium casei LMG S-19264T (=DSM 44701T), isolated from a smear-ripened cheese.</title>
        <authorList>
            <consortium name="US DOE Joint Genome Institute (JGI-PGF)"/>
            <person name="Walter F."/>
            <person name="Albersmeier A."/>
            <person name="Kalinowski J."/>
            <person name="Ruckert C."/>
        </authorList>
    </citation>
    <scope>NUCLEOTIDE SEQUENCE</scope>
    <source>
        <strain evidence="3">JCM 5069</strain>
    </source>
</reference>
<evidence type="ECO:0000313" key="3">
    <source>
        <dbReference type="EMBL" id="GHH72656.1"/>
    </source>
</evidence>
<comment type="caution">
    <text evidence="3">The sequence shown here is derived from an EMBL/GenBank/DDBJ whole genome shotgun (WGS) entry which is preliminary data.</text>
</comment>
<dbReference type="EMBL" id="BNCD01000002">
    <property type="protein sequence ID" value="GHH72656.1"/>
    <property type="molecule type" value="Genomic_DNA"/>
</dbReference>
<keyword evidence="2" id="KW-1133">Transmembrane helix</keyword>